<organism evidence="3 4">
    <name type="scientific">Daldinia eschscholtzii</name>
    <dbReference type="NCBI Taxonomy" id="292717"/>
    <lineage>
        <taxon>Eukaryota</taxon>
        <taxon>Fungi</taxon>
        <taxon>Dikarya</taxon>
        <taxon>Ascomycota</taxon>
        <taxon>Pezizomycotina</taxon>
        <taxon>Sordariomycetes</taxon>
        <taxon>Xylariomycetidae</taxon>
        <taxon>Xylariales</taxon>
        <taxon>Hypoxylaceae</taxon>
        <taxon>Daldinia</taxon>
    </lineage>
</organism>
<sequence>MRLINTATREITEFFGDSIPTTYAILSHRWGKEEITFQKWMNNSSDVYKLSSQQGFCKIDSFCDQAGKNGIDWAWVDTCCIDKTSSQELSEAINSMFTWYQNSSVCYVYLHDYHQDSFDPTSLRLCEWFYRGWTLQELIAPRKVEFYNSKWQHFGTKSNSNMCAEVSAITGIDLEFLLGADLESASIAKKMSWASKRKTGRLEDMAYSLLGIFAISMPLLYGEGSEAFRRLQQEIMKTYPTDHSLYAWGTPVEECLIEAPEGKEWELLNGADEYWPASPRPLYGLLASSPKDFQGFRNYSPSPAAYRFYTPIFVDDKRAIYPTILGKGIEIELPIFRFAEFCYQFKQPPIRQLREGYYAVLLCQDETDESAVLCIPLIRWGIGYMARPRELLLTHLSRSASFENFMPHQPRMRFIVAPEKKDIIKPGSMIIRGLVNALQSGEGPNSFHYNYYHDAKLTSQGIIQPRAKASHRYVAMTLKKGDVFEGWSIVLGRAGMKNGNQPVFQAGIIPSAGPDGLATRDFISHKLFKGPLDKLSVDFEGLPLMDIQVERFMLPTEGEFVDTVTIMVKDRRVITNEIYTPVPSQLEWGDRLDIRIVYW</sequence>
<evidence type="ECO:0000259" key="2">
    <source>
        <dbReference type="Pfam" id="PF26640"/>
    </source>
</evidence>
<evidence type="ECO:0000313" key="4">
    <source>
        <dbReference type="Proteomes" id="UP001369815"/>
    </source>
</evidence>
<evidence type="ECO:0000313" key="3">
    <source>
        <dbReference type="EMBL" id="KAK6949599.1"/>
    </source>
</evidence>
<dbReference type="EMBL" id="JBANMG010000009">
    <property type="protein sequence ID" value="KAK6949599.1"/>
    <property type="molecule type" value="Genomic_DNA"/>
</dbReference>
<dbReference type="Pfam" id="PF26640">
    <property type="entry name" value="DUF8212"/>
    <property type="match status" value="1"/>
</dbReference>
<comment type="caution">
    <text evidence="3">The sequence shown here is derived from an EMBL/GenBank/DDBJ whole genome shotgun (WGS) entry which is preliminary data.</text>
</comment>
<dbReference type="PANTHER" id="PTHR10622">
    <property type="entry name" value="HET DOMAIN-CONTAINING PROTEIN"/>
    <property type="match status" value="1"/>
</dbReference>
<keyword evidence="4" id="KW-1185">Reference proteome</keyword>
<accession>A0AAX6MAD3</accession>
<evidence type="ECO:0000259" key="1">
    <source>
        <dbReference type="Pfam" id="PF06985"/>
    </source>
</evidence>
<proteinExistence type="predicted"/>
<evidence type="ECO:0008006" key="5">
    <source>
        <dbReference type="Google" id="ProtNLM"/>
    </source>
</evidence>
<dbReference type="Proteomes" id="UP001369815">
    <property type="component" value="Unassembled WGS sequence"/>
</dbReference>
<protein>
    <recommendedName>
        <fullName evidence="5">Heterokaryon incompatibility domain-containing protein</fullName>
    </recommendedName>
</protein>
<dbReference type="Pfam" id="PF06985">
    <property type="entry name" value="HET"/>
    <property type="match status" value="1"/>
</dbReference>
<reference evidence="3 4" key="1">
    <citation type="journal article" date="2024" name="Front Chem Biol">
        <title>Unveiling the potential of Daldinia eschscholtzii MFLUCC 19-0629 through bioactivity and bioinformatics studies for enhanced sustainable agriculture production.</title>
        <authorList>
            <person name="Brooks S."/>
            <person name="Weaver J.A."/>
            <person name="Klomchit A."/>
            <person name="Alharthi S.A."/>
            <person name="Onlamun T."/>
            <person name="Nurani R."/>
            <person name="Vong T.K."/>
            <person name="Alberti F."/>
            <person name="Greco C."/>
        </authorList>
    </citation>
    <scope>NUCLEOTIDE SEQUENCE [LARGE SCALE GENOMIC DNA]</scope>
    <source>
        <strain evidence="3">MFLUCC 19-0629</strain>
    </source>
</reference>
<dbReference type="InterPro" id="IPR058525">
    <property type="entry name" value="DUF8212"/>
</dbReference>
<dbReference type="InterPro" id="IPR010730">
    <property type="entry name" value="HET"/>
</dbReference>
<gene>
    <name evidence="3" type="ORF">Daesc_009682</name>
</gene>
<dbReference type="PANTHER" id="PTHR10622:SF10">
    <property type="entry name" value="HET DOMAIN-CONTAINING PROTEIN"/>
    <property type="match status" value="1"/>
</dbReference>
<feature type="domain" description="DUF8212" evidence="2">
    <location>
        <begin position="227"/>
        <end position="374"/>
    </location>
</feature>
<feature type="domain" description="Heterokaryon incompatibility" evidence="1">
    <location>
        <begin position="23"/>
        <end position="118"/>
    </location>
</feature>
<dbReference type="AlphaFoldDB" id="A0AAX6MAD3"/>
<name>A0AAX6MAD3_9PEZI</name>